<gene>
    <name evidence="3" type="ORF">AAP_02162</name>
</gene>
<dbReference type="InterPro" id="IPR017943">
    <property type="entry name" value="Bactericidal_perm-incr_a/b_dom"/>
</dbReference>
<dbReference type="VEuPathDB" id="FungiDB:AAP_02162"/>
<dbReference type="Pfam" id="PF19343">
    <property type="entry name" value="HAM1_N"/>
    <property type="match status" value="1"/>
</dbReference>
<name>A0A168ALD6_9EURO</name>
<feature type="region of interest" description="Disordered" evidence="1">
    <location>
        <begin position="1"/>
        <end position="22"/>
    </location>
</feature>
<dbReference type="AlphaFoldDB" id="A0A168ALD6"/>
<feature type="domain" description="HAM1-like N-terminal" evidence="2">
    <location>
        <begin position="191"/>
        <end position="579"/>
    </location>
</feature>
<evidence type="ECO:0000313" key="4">
    <source>
        <dbReference type="Proteomes" id="UP000242877"/>
    </source>
</evidence>
<protein>
    <submittedName>
        <fullName evidence="3">Bactericidal permeability-increasing protein, alpha/beta domain protein</fullName>
    </submittedName>
</protein>
<dbReference type="PANTHER" id="PTHR31138:SF4">
    <property type="entry name" value="DUF5923 DOMAIN-CONTAINING PROTEIN"/>
    <property type="match status" value="1"/>
</dbReference>
<evidence type="ECO:0000313" key="3">
    <source>
        <dbReference type="EMBL" id="KZZ94069.1"/>
    </source>
</evidence>
<dbReference type="Proteomes" id="UP000242877">
    <property type="component" value="Unassembled WGS sequence"/>
</dbReference>
<evidence type="ECO:0000256" key="1">
    <source>
        <dbReference type="SAM" id="MobiDB-lite"/>
    </source>
</evidence>
<organism evidence="3 4">
    <name type="scientific">Ascosphaera apis ARSEF 7405</name>
    <dbReference type="NCBI Taxonomy" id="392613"/>
    <lineage>
        <taxon>Eukaryota</taxon>
        <taxon>Fungi</taxon>
        <taxon>Dikarya</taxon>
        <taxon>Ascomycota</taxon>
        <taxon>Pezizomycotina</taxon>
        <taxon>Eurotiomycetes</taxon>
        <taxon>Eurotiomycetidae</taxon>
        <taxon>Onygenales</taxon>
        <taxon>Ascosphaeraceae</taxon>
        <taxon>Ascosphaera</taxon>
    </lineage>
</organism>
<dbReference type="PANTHER" id="PTHR31138">
    <property type="entry name" value="CHROMOSOME 19, WHOLE GENOME SHOTGUN SEQUENCE"/>
    <property type="match status" value="1"/>
</dbReference>
<comment type="caution">
    <text evidence="3">The sequence shown here is derived from an EMBL/GenBank/DDBJ whole genome shotgun (WGS) entry which is preliminary data.</text>
</comment>
<evidence type="ECO:0000259" key="2">
    <source>
        <dbReference type="Pfam" id="PF19343"/>
    </source>
</evidence>
<dbReference type="EMBL" id="AZGZ01000007">
    <property type="protein sequence ID" value="KZZ94069.1"/>
    <property type="molecule type" value="Genomic_DNA"/>
</dbReference>
<dbReference type="GO" id="GO:0008289">
    <property type="term" value="F:lipid binding"/>
    <property type="evidence" value="ECO:0007669"/>
    <property type="project" value="InterPro"/>
</dbReference>
<accession>A0A168ALD6</accession>
<keyword evidence="4" id="KW-1185">Reference proteome</keyword>
<proteinExistence type="predicted"/>
<dbReference type="SUPFAM" id="SSF55394">
    <property type="entry name" value="Bactericidal permeability-increasing protein, BPI"/>
    <property type="match status" value="1"/>
</dbReference>
<reference evidence="3 4" key="1">
    <citation type="journal article" date="2016" name="Genome Biol. Evol.">
        <title>Divergent and convergent evolution of fungal pathogenicity.</title>
        <authorList>
            <person name="Shang Y."/>
            <person name="Xiao G."/>
            <person name="Zheng P."/>
            <person name="Cen K."/>
            <person name="Zhan S."/>
            <person name="Wang C."/>
        </authorList>
    </citation>
    <scope>NUCLEOTIDE SEQUENCE [LARGE SCALE GENOMIC DNA]</scope>
    <source>
        <strain evidence="3 4">ARSEF 7405</strain>
    </source>
</reference>
<sequence length="752" mass="84387">MWPFNQCFGEDDSAEREPLLPQHEPQDTIAQRLLRDKLRLHFVREAFRFGYMPSTEQVVANLRTLNAADFMNPKRTELGPSGELFLKDIKRCINQLITVLLEKNTDDALQDIIWLLPKQGDTVKSDIAIAGQGMQDAMKGGLAFSTLVLTNPELRLFLKDLSSIGRIMVSTGTGNFASAAAQVAAKGKQPEQQIDERAGKNEQLQAAANAKAQEFADGMSRFQDEAEAALGSVTDQLTGAATSILNAEGKRALLNRIKDTIIELRNQKDYDATVLAITETIKNYGSDEEQINGKGGASLNAAAPRQFGNQELKLTVSKIWDFFRKFGDVHEWERLEDRLCELADKLKPDPHFSDFRESVAVFVHHLLTDPQFVDTIDVSIQDFRAKLESQGAQPEALKSLDALLRQIPVTIQSASEDKTVLEFLKSLNTLKKRISLGYRDPESTLLSDLQQVIIPLLLRHLQVIPLERLEISVPEVDLLVENVVLQPAWTTSSFLPNNFLVSIRNDISLKKIHAKRAETRFRTTAKITTTGFSARATDLGYWIQVHPSSLLPPFVDAGIASFQLDERGIDVTLDLEIARGTRDQFLILHGVRVVVYKLDYTLRSENQWYTMWWLMKPFLKHMIRRLLEKKIAEKMVEVVKNLNHRILLARDCLRDSENFDINDAMRVLRALTASFESENPEEAAAAEHYRPGVFAGRHTPGGASQIWKDETQRAILGSGDSWRSAVFNAIAVSTQAPTRADEMGTVSTESIN</sequence>
<dbReference type="InterPro" id="IPR045967">
    <property type="entry name" value="HAM1-like_N"/>
</dbReference>
<dbReference type="OrthoDB" id="5407957at2759"/>